<dbReference type="InterPro" id="IPR001647">
    <property type="entry name" value="HTH_TetR"/>
</dbReference>
<dbReference type="Proteomes" id="UP000184501">
    <property type="component" value="Unassembled WGS sequence"/>
</dbReference>
<evidence type="ECO:0000256" key="2">
    <source>
        <dbReference type="ARBA" id="ARBA00023125"/>
    </source>
</evidence>
<dbReference type="PRINTS" id="PR00455">
    <property type="entry name" value="HTHTETR"/>
</dbReference>
<keyword evidence="7" id="KW-1185">Reference proteome</keyword>
<evidence type="ECO:0000259" key="5">
    <source>
        <dbReference type="PROSITE" id="PS50977"/>
    </source>
</evidence>
<accession>A0A1M4Z507</accession>
<organism evidence="6 7">
    <name type="scientific">Streptoalloteichus hindustanus</name>
    <dbReference type="NCBI Taxonomy" id="2017"/>
    <lineage>
        <taxon>Bacteria</taxon>
        <taxon>Bacillati</taxon>
        <taxon>Actinomycetota</taxon>
        <taxon>Actinomycetes</taxon>
        <taxon>Pseudonocardiales</taxon>
        <taxon>Pseudonocardiaceae</taxon>
        <taxon>Streptoalloteichus</taxon>
    </lineage>
</organism>
<dbReference type="Gene3D" id="1.10.10.60">
    <property type="entry name" value="Homeodomain-like"/>
    <property type="match status" value="1"/>
</dbReference>
<dbReference type="PROSITE" id="PS50977">
    <property type="entry name" value="HTH_TETR_2"/>
    <property type="match status" value="1"/>
</dbReference>
<dbReference type="InterPro" id="IPR036271">
    <property type="entry name" value="Tet_transcr_reg_TetR-rel_C_sf"/>
</dbReference>
<proteinExistence type="predicted"/>
<feature type="domain" description="HTH tetR-type" evidence="5">
    <location>
        <begin position="14"/>
        <end position="74"/>
    </location>
</feature>
<keyword evidence="2 4" id="KW-0238">DNA-binding</keyword>
<dbReference type="RefSeq" id="WP_073480806.1">
    <property type="nucleotide sequence ID" value="NZ_FQVN01000002.1"/>
</dbReference>
<dbReference type="Pfam" id="PF16859">
    <property type="entry name" value="TetR_C_11"/>
    <property type="match status" value="1"/>
</dbReference>
<dbReference type="GO" id="GO:0003700">
    <property type="term" value="F:DNA-binding transcription factor activity"/>
    <property type="evidence" value="ECO:0007669"/>
    <property type="project" value="TreeGrafter"/>
</dbReference>
<dbReference type="Pfam" id="PF00440">
    <property type="entry name" value="TetR_N"/>
    <property type="match status" value="1"/>
</dbReference>
<evidence type="ECO:0000313" key="6">
    <source>
        <dbReference type="EMBL" id="SHF12877.1"/>
    </source>
</evidence>
<dbReference type="EMBL" id="FQVN01000002">
    <property type="protein sequence ID" value="SHF12877.1"/>
    <property type="molecule type" value="Genomic_DNA"/>
</dbReference>
<feature type="DNA-binding region" description="H-T-H motif" evidence="4">
    <location>
        <begin position="37"/>
        <end position="56"/>
    </location>
</feature>
<name>A0A1M4Z507_STRHI</name>
<dbReference type="OrthoDB" id="9796019at2"/>
<dbReference type="PANTHER" id="PTHR30055:SF148">
    <property type="entry name" value="TETR-FAMILY TRANSCRIPTIONAL REGULATOR"/>
    <property type="match status" value="1"/>
</dbReference>
<dbReference type="InterPro" id="IPR009057">
    <property type="entry name" value="Homeodomain-like_sf"/>
</dbReference>
<keyword evidence="1" id="KW-0805">Transcription regulation</keyword>
<evidence type="ECO:0000256" key="1">
    <source>
        <dbReference type="ARBA" id="ARBA00023015"/>
    </source>
</evidence>
<dbReference type="PANTHER" id="PTHR30055">
    <property type="entry name" value="HTH-TYPE TRANSCRIPTIONAL REGULATOR RUTR"/>
    <property type="match status" value="1"/>
</dbReference>
<dbReference type="InterPro" id="IPR011075">
    <property type="entry name" value="TetR_C"/>
</dbReference>
<keyword evidence="3" id="KW-0804">Transcription</keyword>
<dbReference type="Gene3D" id="1.10.357.10">
    <property type="entry name" value="Tetracycline Repressor, domain 2"/>
    <property type="match status" value="1"/>
</dbReference>
<evidence type="ECO:0000256" key="4">
    <source>
        <dbReference type="PROSITE-ProRule" id="PRU00335"/>
    </source>
</evidence>
<evidence type="ECO:0000256" key="3">
    <source>
        <dbReference type="ARBA" id="ARBA00023163"/>
    </source>
</evidence>
<reference evidence="6 7" key="1">
    <citation type="submission" date="2016-11" db="EMBL/GenBank/DDBJ databases">
        <authorList>
            <person name="Jaros S."/>
            <person name="Januszkiewicz K."/>
            <person name="Wedrychowicz H."/>
        </authorList>
    </citation>
    <scope>NUCLEOTIDE SEQUENCE [LARGE SCALE GENOMIC DNA]</scope>
    <source>
        <strain evidence="6 7">DSM 44523</strain>
    </source>
</reference>
<dbReference type="STRING" id="2017.SAMN05444320_102596"/>
<dbReference type="SUPFAM" id="SSF46689">
    <property type="entry name" value="Homeodomain-like"/>
    <property type="match status" value="1"/>
</dbReference>
<sequence length="202" mass="22316">MRTEKAPNPARRSERSRQAILTAALDLVIEVGYRKLTMEAIAGKAGVGKQTIYRWWPSKGAVVLDAILALSQGDTGDSTLPDTGDVEADLKLVLRASLEEMGDRRFDVLYRAVITEIQYDPALTEEMGRRLLGPMLELSKDRLRAAQRAGQIAENADLDVAVELIYGSVYYRWLLGTGPLTAEYADRVVDWALNGLRPRPAG</sequence>
<dbReference type="InterPro" id="IPR050109">
    <property type="entry name" value="HTH-type_TetR-like_transc_reg"/>
</dbReference>
<dbReference type="GO" id="GO:0000976">
    <property type="term" value="F:transcription cis-regulatory region binding"/>
    <property type="evidence" value="ECO:0007669"/>
    <property type="project" value="TreeGrafter"/>
</dbReference>
<evidence type="ECO:0000313" key="7">
    <source>
        <dbReference type="Proteomes" id="UP000184501"/>
    </source>
</evidence>
<protein>
    <submittedName>
        <fullName evidence="6">Transcriptional regulator, TetR family</fullName>
    </submittedName>
</protein>
<dbReference type="AlphaFoldDB" id="A0A1M4Z507"/>
<gene>
    <name evidence="6" type="ORF">SAMN05444320_102596</name>
</gene>
<dbReference type="SUPFAM" id="SSF48498">
    <property type="entry name" value="Tetracyclin repressor-like, C-terminal domain"/>
    <property type="match status" value="1"/>
</dbReference>